<organism evidence="2 3">
    <name type="scientific">Elysia crispata</name>
    <name type="common">lettuce slug</name>
    <dbReference type="NCBI Taxonomy" id="231223"/>
    <lineage>
        <taxon>Eukaryota</taxon>
        <taxon>Metazoa</taxon>
        <taxon>Spiralia</taxon>
        <taxon>Lophotrochozoa</taxon>
        <taxon>Mollusca</taxon>
        <taxon>Gastropoda</taxon>
        <taxon>Heterobranchia</taxon>
        <taxon>Euthyneura</taxon>
        <taxon>Panpulmonata</taxon>
        <taxon>Sacoglossa</taxon>
        <taxon>Placobranchoidea</taxon>
        <taxon>Plakobranchidae</taxon>
        <taxon>Elysia</taxon>
    </lineage>
</organism>
<dbReference type="AlphaFoldDB" id="A0AAE1E7Q7"/>
<feature type="compositionally biased region" description="Gly residues" evidence="1">
    <location>
        <begin position="43"/>
        <end position="53"/>
    </location>
</feature>
<gene>
    <name evidence="2" type="ORF">RRG08_057549</name>
</gene>
<evidence type="ECO:0000313" key="2">
    <source>
        <dbReference type="EMBL" id="KAK3797072.1"/>
    </source>
</evidence>
<protein>
    <submittedName>
        <fullName evidence="2">Uncharacterized protein</fullName>
    </submittedName>
</protein>
<dbReference type="EMBL" id="JAWDGP010000808">
    <property type="protein sequence ID" value="KAK3797072.1"/>
    <property type="molecule type" value="Genomic_DNA"/>
</dbReference>
<dbReference type="Proteomes" id="UP001283361">
    <property type="component" value="Unassembled WGS sequence"/>
</dbReference>
<evidence type="ECO:0000256" key="1">
    <source>
        <dbReference type="SAM" id="MobiDB-lite"/>
    </source>
</evidence>
<feature type="non-terminal residue" evidence="2">
    <location>
        <position position="59"/>
    </location>
</feature>
<name>A0AAE1E7Q7_9GAST</name>
<sequence length="59" mass="6273">MRSPRQDTIEPEVQSRACAHAPQSYITLEVQDSISISNSGVTRGMGGTVGGGHTCRTLQ</sequence>
<proteinExistence type="predicted"/>
<comment type="caution">
    <text evidence="2">The sequence shown here is derived from an EMBL/GenBank/DDBJ whole genome shotgun (WGS) entry which is preliminary data.</text>
</comment>
<evidence type="ECO:0000313" key="3">
    <source>
        <dbReference type="Proteomes" id="UP001283361"/>
    </source>
</evidence>
<keyword evidence="3" id="KW-1185">Reference proteome</keyword>
<feature type="region of interest" description="Disordered" evidence="1">
    <location>
        <begin position="38"/>
        <end position="59"/>
    </location>
</feature>
<accession>A0AAE1E7Q7</accession>
<reference evidence="2" key="1">
    <citation type="journal article" date="2023" name="G3 (Bethesda)">
        <title>A reference genome for the long-term kleptoplast-retaining sea slug Elysia crispata morphotype clarki.</title>
        <authorList>
            <person name="Eastman K.E."/>
            <person name="Pendleton A.L."/>
            <person name="Shaikh M.A."/>
            <person name="Suttiyut T."/>
            <person name="Ogas R."/>
            <person name="Tomko P."/>
            <person name="Gavelis G."/>
            <person name="Widhalm J.R."/>
            <person name="Wisecaver J.H."/>
        </authorList>
    </citation>
    <scope>NUCLEOTIDE SEQUENCE</scope>
    <source>
        <strain evidence="2">ECLA1</strain>
    </source>
</reference>